<accession>A0ABD2CNZ6</accession>
<protein>
    <submittedName>
        <fullName evidence="2">Gustatory receptor for sugar taste 43a-like</fullName>
    </submittedName>
</protein>
<feature type="transmembrane region" description="Helical" evidence="1">
    <location>
        <begin position="28"/>
        <end position="51"/>
    </location>
</feature>
<dbReference type="Proteomes" id="UP001607303">
    <property type="component" value="Unassembled WGS sequence"/>
</dbReference>
<evidence type="ECO:0000313" key="3">
    <source>
        <dbReference type="Proteomes" id="UP001607303"/>
    </source>
</evidence>
<evidence type="ECO:0000256" key="1">
    <source>
        <dbReference type="SAM" id="Phobius"/>
    </source>
</evidence>
<gene>
    <name evidence="2" type="ORF">V1477_005167</name>
</gene>
<name>A0ABD2CNZ6_VESMC</name>
<keyword evidence="3" id="KW-1185">Reference proteome</keyword>
<comment type="caution">
    <text evidence="2">The sequence shown here is derived from an EMBL/GenBank/DDBJ whole genome shotgun (WGS) entry which is preliminary data.</text>
</comment>
<feature type="transmembrane region" description="Helical" evidence="1">
    <location>
        <begin position="174"/>
        <end position="191"/>
    </location>
</feature>
<keyword evidence="1" id="KW-1133">Transmembrane helix</keyword>
<keyword evidence="1" id="KW-0472">Membrane</keyword>
<organism evidence="2 3">
    <name type="scientific">Vespula maculifrons</name>
    <name type="common">Eastern yellow jacket</name>
    <name type="synonym">Wasp</name>
    <dbReference type="NCBI Taxonomy" id="7453"/>
    <lineage>
        <taxon>Eukaryota</taxon>
        <taxon>Metazoa</taxon>
        <taxon>Ecdysozoa</taxon>
        <taxon>Arthropoda</taxon>
        <taxon>Hexapoda</taxon>
        <taxon>Insecta</taxon>
        <taxon>Pterygota</taxon>
        <taxon>Neoptera</taxon>
        <taxon>Endopterygota</taxon>
        <taxon>Hymenoptera</taxon>
        <taxon>Apocrita</taxon>
        <taxon>Aculeata</taxon>
        <taxon>Vespoidea</taxon>
        <taxon>Vespidae</taxon>
        <taxon>Vespinae</taxon>
        <taxon>Vespula</taxon>
    </lineage>
</organism>
<evidence type="ECO:0000313" key="2">
    <source>
        <dbReference type="EMBL" id="KAL2746797.1"/>
    </source>
</evidence>
<proteinExistence type="predicted"/>
<sequence length="201" mass="24012">MFRLKEFQRSLLPLIIANSIVSTGLLEYFVNQIICMIGFIYIICCLVYYISLFNTFKNTLDIIKSAQTTNIAKIISALTFIENPLLYIITIFIGLIRRKQVKLFVKQLENCTRRIDELNIPKNYSSLLRYQCIVGIFAIFLTLGLIIDDIYWYFDIDLSFNYSLMLQFYYYDNYAFIVMMIVNFTFVFWIRQVNQFIFYKK</sequence>
<keyword evidence="1" id="KW-0812">Transmembrane</keyword>
<feature type="transmembrane region" description="Helical" evidence="1">
    <location>
        <begin position="71"/>
        <end position="96"/>
    </location>
</feature>
<dbReference type="EMBL" id="JAYRBN010000037">
    <property type="protein sequence ID" value="KAL2746797.1"/>
    <property type="molecule type" value="Genomic_DNA"/>
</dbReference>
<reference evidence="2 3" key="1">
    <citation type="journal article" date="2024" name="Ann. Entomol. Soc. Am.">
        <title>Genomic analyses of the southern and eastern yellowjacket wasps (Hymenoptera: Vespidae) reveal evolutionary signatures of social life.</title>
        <authorList>
            <person name="Catto M.A."/>
            <person name="Caine P.B."/>
            <person name="Orr S.E."/>
            <person name="Hunt B.G."/>
            <person name="Goodisman M.A.D."/>
        </authorList>
    </citation>
    <scope>NUCLEOTIDE SEQUENCE [LARGE SCALE GENOMIC DNA]</scope>
    <source>
        <strain evidence="2">232</strain>
        <tissue evidence="2">Head and thorax</tissue>
    </source>
</reference>
<dbReference type="AlphaFoldDB" id="A0ABD2CNZ6"/>
<feature type="transmembrane region" description="Helical" evidence="1">
    <location>
        <begin position="132"/>
        <end position="154"/>
    </location>
</feature>